<dbReference type="Proteomes" id="UP001307889">
    <property type="component" value="Chromosome 6"/>
</dbReference>
<dbReference type="EMBL" id="AP028914">
    <property type="protein sequence ID" value="BES95757.1"/>
    <property type="molecule type" value="Genomic_DNA"/>
</dbReference>
<name>A0ABN7AU72_9HEMI</name>
<sequence length="72" mass="7621">MNRSAAAPVKNVERSFGAAAKSPFVTGREDGIYLVTRGVPGGRARKRDNARRVVGGRVVTERGRGGRIAVGQ</sequence>
<organism evidence="1 2">
    <name type="scientific">Nesidiocoris tenuis</name>
    <dbReference type="NCBI Taxonomy" id="355587"/>
    <lineage>
        <taxon>Eukaryota</taxon>
        <taxon>Metazoa</taxon>
        <taxon>Ecdysozoa</taxon>
        <taxon>Arthropoda</taxon>
        <taxon>Hexapoda</taxon>
        <taxon>Insecta</taxon>
        <taxon>Pterygota</taxon>
        <taxon>Neoptera</taxon>
        <taxon>Paraneoptera</taxon>
        <taxon>Hemiptera</taxon>
        <taxon>Heteroptera</taxon>
        <taxon>Panheteroptera</taxon>
        <taxon>Cimicomorpha</taxon>
        <taxon>Miridae</taxon>
        <taxon>Dicyphina</taxon>
        <taxon>Nesidiocoris</taxon>
    </lineage>
</organism>
<keyword evidence="2" id="KW-1185">Reference proteome</keyword>
<gene>
    <name evidence="1" type="ORF">NTJ_08566</name>
</gene>
<protein>
    <submittedName>
        <fullName evidence="1">Uncharacterized protein</fullName>
    </submittedName>
</protein>
<proteinExistence type="predicted"/>
<accession>A0ABN7AU72</accession>
<evidence type="ECO:0000313" key="1">
    <source>
        <dbReference type="EMBL" id="BES95757.1"/>
    </source>
</evidence>
<evidence type="ECO:0000313" key="2">
    <source>
        <dbReference type="Proteomes" id="UP001307889"/>
    </source>
</evidence>
<reference evidence="1 2" key="1">
    <citation type="submission" date="2023-09" db="EMBL/GenBank/DDBJ databases">
        <title>Nesidiocoris tenuis whole genome shotgun sequence.</title>
        <authorList>
            <person name="Shibata T."/>
            <person name="Shimoda M."/>
            <person name="Kobayashi T."/>
            <person name="Uehara T."/>
        </authorList>
    </citation>
    <scope>NUCLEOTIDE SEQUENCE [LARGE SCALE GENOMIC DNA]</scope>
    <source>
        <strain evidence="1 2">Japan</strain>
    </source>
</reference>